<keyword evidence="1" id="KW-0175">Coiled coil</keyword>
<dbReference type="InterPro" id="IPR036280">
    <property type="entry name" value="Multihaem_cyt_sf"/>
</dbReference>
<dbReference type="PATRIC" id="fig|1050174.4.peg.1220"/>
<protein>
    <recommendedName>
        <fullName evidence="5">4Fe-4S Wbl-type domain-containing protein</fullName>
    </recommendedName>
</protein>
<reference evidence="3 4" key="1">
    <citation type="submission" date="2015-05" db="EMBL/GenBank/DDBJ databases">
        <title>Complete genome sequence of Corynebacterium epidermidicanis DSM 45586, isolated from the skin of a dog suffering from pruritus.</title>
        <authorList>
            <person name="Ruckert C."/>
            <person name="Albersmeier A."/>
            <person name="Winkler A."/>
            <person name="Tauch A."/>
        </authorList>
    </citation>
    <scope>NUCLEOTIDE SEQUENCE [LARGE SCALE GENOMIC DNA]</scope>
    <source>
        <strain evidence="3 4">DSM 45586</strain>
    </source>
</reference>
<name>A0A0G3GU25_9CORY</name>
<evidence type="ECO:0000256" key="2">
    <source>
        <dbReference type="SAM" id="MobiDB-lite"/>
    </source>
</evidence>
<feature type="region of interest" description="Disordered" evidence="2">
    <location>
        <begin position="253"/>
        <end position="341"/>
    </location>
</feature>
<feature type="region of interest" description="Disordered" evidence="2">
    <location>
        <begin position="174"/>
        <end position="215"/>
    </location>
</feature>
<proteinExistence type="predicted"/>
<evidence type="ECO:0000256" key="1">
    <source>
        <dbReference type="SAM" id="Coils"/>
    </source>
</evidence>
<evidence type="ECO:0008006" key="5">
    <source>
        <dbReference type="Google" id="ProtNLM"/>
    </source>
</evidence>
<dbReference type="Proteomes" id="UP000035368">
    <property type="component" value="Chromosome"/>
</dbReference>
<dbReference type="AlphaFoldDB" id="A0A0G3GU25"/>
<evidence type="ECO:0000313" key="3">
    <source>
        <dbReference type="EMBL" id="AKK03068.1"/>
    </source>
</evidence>
<dbReference type="EMBL" id="CP011541">
    <property type="protein sequence ID" value="AKK03068.1"/>
    <property type="molecule type" value="Genomic_DNA"/>
</dbReference>
<keyword evidence="4" id="KW-1185">Reference proteome</keyword>
<dbReference type="STRING" id="1050174.CEPID_06035"/>
<sequence length="341" mass="38623">MCQHCHMRTSCALDALKAGTSLDGCFESPASDVIMAGVHCKGDTATARALAEIAGEPVPTYRGTAPRPKADNQCVNCHEPMVPWTRGKVPMGYVMHYARNFCTNCRIAYLKAMKGQEKRSTNRTLVNGRPKNCRKCQRPMVPIGHRPGQGEVKHLRGGVCETCANAPRSKRLKLLPTPPVSEPPVSEPLAPPAPAIFPTSEPPTRQADTKEPTVKQRLDSLEQALRQHLEVLDTIEALEQQLRDRLEQIEQRLGTHIQPAGGAKRKPTSERTDEDQLERRRAAERERRRRRIEAETPEQRERRLAKERERYQQRKAAETPEHREERLAKRRARKRAKNEGD</sequence>
<gene>
    <name evidence="3" type="ORF">CEPID_06035</name>
</gene>
<accession>A0A0G3GU25</accession>
<dbReference type="SUPFAM" id="SSF48695">
    <property type="entry name" value="Multiheme cytochromes"/>
    <property type="match status" value="1"/>
</dbReference>
<organism evidence="3 4">
    <name type="scientific">Corynebacterium epidermidicanis</name>
    <dbReference type="NCBI Taxonomy" id="1050174"/>
    <lineage>
        <taxon>Bacteria</taxon>
        <taxon>Bacillati</taxon>
        <taxon>Actinomycetota</taxon>
        <taxon>Actinomycetes</taxon>
        <taxon>Mycobacteriales</taxon>
        <taxon>Corynebacteriaceae</taxon>
        <taxon>Corynebacterium</taxon>
    </lineage>
</organism>
<feature type="compositionally biased region" description="Pro residues" evidence="2">
    <location>
        <begin position="176"/>
        <end position="195"/>
    </location>
</feature>
<feature type="compositionally biased region" description="Basic and acidic residues" evidence="2">
    <location>
        <begin position="277"/>
        <end position="327"/>
    </location>
</feature>
<feature type="coiled-coil region" evidence="1">
    <location>
        <begin position="218"/>
        <end position="252"/>
    </location>
</feature>
<evidence type="ECO:0000313" key="4">
    <source>
        <dbReference type="Proteomes" id="UP000035368"/>
    </source>
</evidence>
<feature type="compositionally biased region" description="Basic residues" evidence="2">
    <location>
        <begin position="328"/>
        <end position="341"/>
    </location>
</feature>
<dbReference type="KEGG" id="cei:CEPID_06035"/>